<evidence type="ECO:0000313" key="2">
    <source>
        <dbReference type="Proteomes" id="UP001162501"/>
    </source>
</evidence>
<name>A0AC59Y705_RANTA</name>
<evidence type="ECO:0000313" key="1">
    <source>
        <dbReference type="EMBL" id="CAM9419592.1"/>
    </source>
</evidence>
<reference evidence="1" key="2">
    <citation type="submission" date="2025-03" db="EMBL/GenBank/DDBJ databases">
        <authorList>
            <consortium name="ELIXIR-Norway"/>
            <consortium name="Elixir Norway"/>
        </authorList>
    </citation>
    <scope>NUCLEOTIDE SEQUENCE</scope>
</reference>
<proteinExistence type="predicted"/>
<dbReference type="EMBL" id="OX596094">
    <property type="protein sequence ID" value="CAM9419592.1"/>
    <property type="molecule type" value="Genomic_DNA"/>
</dbReference>
<sequence length="115" mass="13023">MVVPIQASSGDLGYGTYDLVYLANVSSTYIFLLFFFFKVKTSIHKCSRMFCLHEWVTLCTPFWTPLGCTTGSLAIFTVLWDLFQYSSHLGSHIKLNSVFLSISYVFCLFNGSLFA</sequence>
<protein>
    <submittedName>
        <fullName evidence="1">Uncharacterized protein</fullName>
    </submittedName>
</protein>
<organism evidence="1 2">
    <name type="scientific">Rangifer tarandus platyrhynchus</name>
    <name type="common">Svalbard reindeer</name>
    <dbReference type="NCBI Taxonomy" id="3082113"/>
    <lineage>
        <taxon>Eukaryota</taxon>
        <taxon>Metazoa</taxon>
        <taxon>Chordata</taxon>
        <taxon>Craniata</taxon>
        <taxon>Vertebrata</taxon>
        <taxon>Euteleostomi</taxon>
        <taxon>Mammalia</taxon>
        <taxon>Eutheria</taxon>
        <taxon>Laurasiatheria</taxon>
        <taxon>Artiodactyla</taxon>
        <taxon>Ruminantia</taxon>
        <taxon>Pecora</taxon>
        <taxon>Cervidae</taxon>
        <taxon>Odocoileinae</taxon>
        <taxon>Rangifer</taxon>
    </lineage>
</organism>
<gene>
    <name evidence="1" type="ORF">MRATA1EN22A_LOCUS2260</name>
</gene>
<dbReference type="Proteomes" id="UP001162501">
    <property type="component" value="Chromosome 10"/>
</dbReference>
<accession>A0AC59Y705</accession>
<reference evidence="1" key="1">
    <citation type="submission" date="2023-05" db="EMBL/GenBank/DDBJ databases">
        <authorList>
            <consortium name="ELIXIR-Norway"/>
        </authorList>
    </citation>
    <scope>NUCLEOTIDE SEQUENCE</scope>
</reference>